<evidence type="ECO:0000256" key="2">
    <source>
        <dbReference type="ARBA" id="ARBA00006671"/>
    </source>
</evidence>
<dbReference type="InterPro" id="IPR036937">
    <property type="entry name" value="Adhesion_dom_fimbrial_sf"/>
</dbReference>
<comment type="subcellular location">
    <subcellularLocation>
        <location evidence="1">Fimbrium</location>
    </subcellularLocation>
</comment>
<evidence type="ECO:0000256" key="4">
    <source>
        <dbReference type="ARBA" id="ARBA00023263"/>
    </source>
</evidence>
<dbReference type="Proteomes" id="UP001209412">
    <property type="component" value="Unassembled WGS sequence"/>
</dbReference>
<feature type="signal peptide" evidence="5">
    <location>
        <begin position="1"/>
        <end position="25"/>
    </location>
</feature>
<sequence>MKSFLPAIAIATGGLLGLASFGAHAADGTILFTGTVTANTCSINGKTAGSAADLNIKLDDVTASSLAAAGATGGTTATPFEFNLTNCTGGATKAVAHFENGPTVDTITGNLTNSGTAKNVQVQLLNAKRLPINIVTEGNNDITNNSTDISSGSGTLQYYSQYYSLGGAVAGSVNTSVQYTMQYQ</sequence>
<protein>
    <submittedName>
        <fullName evidence="6 7">Fimbrial protein</fullName>
    </submittedName>
</protein>
<dbReference type="InterPro" id="IPR008966">
    <property type="entry name" value="Adhesion_dom_sf"/>
</dbReference>
<dbReference type="GO" id="GO:0009289">
    <property type="term" value="C:pilus"/>
    <property type="evidence" value="ECO:0007669"/>
    <property type="project" value="UniProtKB-SubCell"/>
</dbReference>
<dbReference type="SUPFAM" id="SSF49401">
    <property type="entry name" value="Bacterial adhesins"/>
    <property type="match status" value="1"/>
</dbReference>
<reference evidence="7" key="1">
    <citation type="submission" date="2022-06" db="EMBL/GenBank/DDBJ databases">
        <title>PHB producers.</title>
        <authorList>
            <person name="Besaury L."/>
        </authorList>
    </citation>
    <scope>NUCLEOTIDE SEQUENCE</scope>
    <source>
        <strain evidence="7 8">SEWS6</strain>
    </source>
</reference>
<dbReference type="PANTHER" id="PTHR33420:SF3">
    <property type="entry name" value="FIMBRIAL SUBUNIT ELFA"/>
    <property type="match status" value="1"/>
</dbReference>
<dbReference type="Gene3D" id="2.60.40.1090">
    <property type="entry name" value="Fimbrial-type adhesion domain"/>
    <property type="match status" value="1"/>
</dbReference>
<evidence type="ECO:0000313" key="6">
    <source>
        <dbReference type="EMBL" id="MCX4144043.1"/>
    </source>
</evidence>
<dbReference type="Pfam" id="PF16970">
    <property type="entry name" value="FimA"/>
    <property type="match status" value="1"/>
</dbReference>
<dbReference type="EMBL" id="JAPKHW010000001">
    <property type="protein sequence ID" value="MCX4144043.1"/>
    <property type="molecule type" value="Genomic_DNA"/>
</dbReference>
<dbReference type="RefSeq" id="WP_266256356.1">
    <property type="nucleotide sequence ID" value="NZ_JAMXWF010000001.1"/>
</dbReference>
<evidence type="ECO:0000256" key="3">
    <source>
        <dbReference type="ARBA" id="ARBA00022729"/>
    </source>
</evidence>
<keyword evidence="3 5" id="KW-0732">Signal</keyword>
<accession>A0AAP5ETP6</accession>
<dbReference type="AlphaFoldDB" id="A0AAP5ETP6"/>
<comment type="similarity">
    <text evidence="2">Belongs to the fimbrial protein family.</text>
</comment>
<evidence type="ECO:0000256" key="5">
    <source>
        <dbReference type="SAM" id="SignalP"/>
    </source>
</evidence>
<keyword evidence="8" id="KW-1185">Reference proteome</keyword>
<evidence type="ECO:0000256" key="1">
    <source>
        <dbReference type="ARBA" id="ARBA00004561"/>
    </source>
</evidence>
<evidence type="ECO:0000313" key="8">
    <source>
        <dbReference type="Proteomes" id="UP001209412"/>
    </source>
</evidence>
<keyword evidence="4" id="KW-0281">Fimbrium</keyword>
<comment type="caution">
    <text evidence="7">The sequence shown here is derived from an EMBL/GenBank/DDBJ whole genome shotgun (WGS) entry which is preliminary data.</text>
</comment>
<dbReference type="InterPro" id="IPR050263">
    <property type="entry name" value="Bact_Fimbrial_Adh_Pro"/>
</dbReference>
<proteinExistence type="inferred from homology"/>
<dbReference type="Proteomes" id="UP001242288">
    <property type="component" value="Unassembled WGS sequence"/>
</dbReference>
<dbReference type="GO" id="GO:0043709">
    <property type="term" value="P:cell adhesion involved in single-species biofilm formation"/>
    <property type="evidence" value="ECO:0007669"/>
    <property type="project" value="TreeGrafter"/>
</dbReference>
<gene>
    <name evidence="7" type="ORF">NIE36_01460</name>
    <name evidence="6" type="ORF">OSB80_01460</name>
</gene>
<evidence type="ECO:0000313" key="7">
    <source>
        <dbReference type="EMBL" id="MDQ6405877.1"/>
    </source>
</evidence>
<dbReference type="EMBL" id="JAMXWF010000001">
    <property type="protein sequence ID" value="MDQ6405877.1"/>
    <property type="molecule type" value="Genomic_DNA"/>
</dbReference>
<evidence type="ECO:0000313" key="9">
    <source>
        <dbReference type="Proteomes" id="UP001242288"/>
    </source>
</evidence>
<organism evidence="7 9">
    <name type="scientific">Paraburkholderia madseniana</name>
    <dbReference type="NCBI Taxonomy" id="2599607"/>
    <lineage>
        <taxon>Bacteria</taxon>
        <taxon>Pseudomonadati</taxon>
        <taxon>Pseudomonadota</taxon>
        <taxon>Betaproteobacteria</taxon>
        <taxon>Burkholderiales</taxon>
        <taxon>Burkholderiaceae</taxon>
        <taxon>Paraburkholderia</taxon>
    </lineage>
</organism>
<feature type="chain" id="PRO_5042866076" evidence="5">
    <location>
        <begin position="26"/>
        <end position="184"/>
    </location>
</feature>
<dbReference type="InterPro" id="IPR039458">
    <property type="entry name" value="FimA-like"/>
</dbReference>
<name>A0AAP5ETP6_9BURK</name>
<dbReference type="PANTHER" id="PTHR33420">
    <property type="entry name" value="FIMBRIAL SUBUNIT ELFA-RELATED"/>
    <property type="match status" value="1"/>
</dbReference>